<accession>A0ACB6QIF8</accession>
<sequence>MQPPANNLVAAWVQASQTPFNTRTIDQDQSGKFNIGYQLTYTNNICDTASDRQEEECALDCHADNVVMSKTKTHIIAGVNFARQSNIHLIIRDTGHGFMAWLIGRESLATNTHAFQDVKSVDKYTVPGPGTAAR</sequence>
<organism evidence="1 2">
    <name type="scientific">Lindgomyces ingoldianus</name>
    <dbReference type="NCBI Taxonomy" id="673940"/>
    <lineage>
        <taxon>Eukaryota</taxon>
        <taxon>Fungi</taxon>
        <taxon>Dikarya</taxon>
        <taxon>Ascomycota</taxon>
        <taxon>Pezizomycotina</taxon>
        <taxon>Dothideomycetes</taxon>
        <taxon>Pleosporomycetidae</taxon>
        <taxon>Pleosporales</taxon>
        <taxon>Lindgomycetaceae</taxon>
        <taxon>Lindgomyces</taxon>
    </lineage>
</organism>
<dbReference type="Proteomes" id="UP000799755">
    <property type="component" value="Unassembled WGS sequence"/>
</dbReference>
<reference evidence="1" key="1">
    <citation type="journal article" date="2020" name="Stud. Mycol.">
        <title>101 Dothideomycetes genomes: a test case for predicting lifestyles and emergence of pathogens.</title>
        <authorList>
            <person name="Haridas S."/>
            <person name="Albert R."/>
            <person name="Binder M."/>
            <person name="Bloem J."/>
            <person name="Labutti K."/>
            <person name="Salamov A."/>
            <person name="Andreopoulos B."/>
            <person name="Baker S."/>
            <person name="Barry K."/>
            <person name="Bills G."/>
            <person name="Bluhm B."/>
            <person name="Cannon C."/>
            <person name="Castanera R."/>
            <person name="Culley D."/>
            <person name="Daum C."/>
            <person name="Ezra D."/>
            <person name="Gonzalez J."/>
            <person name="Henrissat B."/>
            <person name="Kuo A."/>
            <person name="Liang C."/>
            <person name="Lipzen A."/>
            <person name="Lutzoni F."/>
            <person name="Magnuson J."/>
            <person name="Mondo S."/>
            <person name="Nolan M."/>
            <person name="Ohm R."/>
            <person name="Pangilinan J."/>
            <person name="Park H.-J."/>
            <person name="Ramirez L."/>
            <person name="Alfaro M."/>
            <person name="Sun H."/>
            <person name="Tritt A."/>
            <person name="Yoshinaga Y."/>
            <person name="Zwiers L.-H."/>
            <person name="Turgeon B."/>
            <person name="Goodwin S."/>
            <person name="Spatafora J."/>
            <person name="Crous P."/>
            <person name="Grigoriev I."/>
        </authorList>
    </citation>
    <scope>NUCLEOTIDE SEQUENCE</scope>
    <source>
        <strain evidence="1">ATCC 200398</strain>
    </source>
</reference>
<evidence type="ECO:0000313" key="1">
    <source>
        <dbReference type="EMBL" id="KAF2466734.1"/>
    </source>
</evidence>
<comment type="caution">
    <text evidence="1">The sequence shown here is derived from an EMBL/GenBank/DDBJ whole genome shotgun (WGS) entry which is preliminary data.</text>
</comment>
<name>A0ACB6QIF8_9PLEO</name>
<dbReference type="EMBL" id="MU003523">
    <property type="protein sequence ID" value="KAF2466734.1"/>
    <property type="molecule type" value="Genomic_DNA"/>
</dbReference>
<gene>
    <name evidence="1" type="ORF">BDR25DRAFT_376865</name>
</gene>
<evidence type="ECO:0000313" key="2">
    <source>
        <dbReference type="Proteomes" id="UP000799755"/>
    </source>
</evidence>
<proteinExistence type="predicted"/>
<keyword evidence="2" id="KW-1185">Reference proteome</keyword>
<protein>
    <submittedName>
        <fullName evidence="1">Uncharacterized protein</fullName>
    </submittedName>
</protein>